<organism evidence="1 2">
    <name type="scientific">Mycolicibacterium neworleansense</name>
    <dbReference type="NCBI Taxonomy" id="146018"/>
    <lineage>
        <taxon>Bacteria</taxon>
        <taxon>Bacillati</taxon>
        <taxon>Actinomycetota</taxon>
        <taxon>Actinomycetes</taxon>
        <taxon>Mycobacteriales</taxon>
        <taxon>Mycobacteriaceae</taxon>
        <taxon>Mycolicibacterium</taxon>
    </lineage>
</organism>
<evidence type="ECO:0000313" key="1">
    <source>
        <dbReference type="EMBL" id="CRZ16524.1"/>
    </source>
</evidence>
<dbReference type="InterPro" id="IPR036689">
    <property type="entry name" value="ESAT-6-like_sf"/>
</dbReference>
<dbReference type="STRING" id="146018.BN2156_03392"/>
<dbReference type="SUPFAM" id="SSF140453">
    <property type="entry name" value="EsxAB dimer-like"/>
    <property type="match status" value="1"/>
</dbReference>
<dbReference type="InterPro" id="IPR010310">
    <property type="entry name" value="T7SS_ESAT-6-like"/>
</dbReference>
<dbReference type="Gene3D" id="1.10.287.1060">
    <property type="entry name" value="ESAT-6-like"/>
    <property type="match status" value="1"/>
</dbReference>
<accession>A0A0H5S5S4</accession>
<keyword evidence="2" id="KW-1185">Reference proteome</keyword>
<evidence type="ECO:0000313" key="2">
    <source>
        <dbReference type="Proteomes" id="UP000199147"/>
    </source>
</evidence>
<dbReference type="AlphaFoldDB" id="A0A0H5S5S4"/>
<dbReference type="OrthoDB" id="4634614at2"/>
<dbReference type="RefSeq" id="WP_090516191.1">
    <property type="nucleotide sequence ID" value="NZ_CWKH01000002.1"/>
</dbReference>
<name>A0A0H5S5S4_9MYCO</name>
<dbReference type="Pfam" id="PF06013">
    <property type="entry name" value="WXG100"/>
    <property type="match status" value="1"/>
</dbReference>
<proteinExistence type="predicted"/>
<sequence length="99" mass="10648">MTLGVNGDELRKKSEQLAKFAQERAQHERRVTEIAGEFAATWTGASGSAVQSALSNYLTQASDVRREEVEMSHLLDEAIAAYEGTDSSAAGSLAQSMNI</sequence>
<reference evidence="2" key="1">
    <citation type="submission" date="2015-07" db="EMBL/GenBank/DDBJ databases">
        <authorList>
            <person name="Urmite Genomes"/>
        </authorList>
    </citation>
    <scope>NUCLEOTIDE SEQUENCE [LARGE SCALE GENOMIC DNA]</scope>
    <source>
        <strain evidence="2">type strain: ATCC 49404</strain>
    </source>
</reference>
<dbReference type="Proteomes" id="UP000199147">
    <property type="component" value="Unassembled WGS sequence"/>
</dbReference>
<protein>
    <submittedName>
        <fullName evidence="1">Proteins of 100 residues with WXG</fullName>
    </submittedName>
</protein>
<dbReference type="EMBL" id="CWKH01000002">
    <property type="protein sequence ID" value="CRZ16524.1"/>
    <property type="molecule type" value="Genomic_DNA"/>
</dbReference>
<gene>
    <name evidence="1" type="ORF">BN2156_03392</name>
</gene>